<dbReference type="InterPro" id="IPR004244">
    <property type="entry name" value="Transposase_22"/>
</dbReference>
<dbReference type="Gene3D" id="3.30.70.1820">
    <property type="entry name" value="L1 transposable element, RRM domain"/>
    <property type="match status" value="1"/>
</dbReference>
<accession>A0AAV2LMA7</accession>
<evidence type="ECO:0000313" key="3">
    <source>
        <dbReference type="Proteomes" id="UP001497482"/>
    </source>
</evidence>
<gene>
    <name evidence="2" type="ORF">KC01_LOCUS28866</name>
</gene>
<proteinExistence type="predicted"/>
<dbReference type="EMBL" id="OZ035825">
    <property type="protein sequence ID" value="CAL1600789.1"/>
    <property type="molecule type" value="Genomic_DNA"/>
</dbReference>
<feature type="compositionally biased region" description="Basic and acidic residues" evidence="1">
    <location>
        <begin position="442"/>
        <end position="464"/>
    </location>
</feature>
<dbReference type="AlphaFoldDB" id="A0AAV2LMA7"/>
<name>A0AAV2LMA7_KNICA</name>
<reference evidence="2 3" key="1">
    <citation type="submission" date="2024-04" db="EMBL/GenBank/DDBJ databases">
        <authorList>
            <person name="Waldvogel A.-M."/>
            <person name="Schoenle A."/>
        </authorList>
    </citation>
    <scope>NUCLEOTIDE SEQUENCE [LARGE SCALE GENOMIC DNA]</scope>
</reference>
<sequence>MQRQRKITNMGVKSGKQEENNVSTSAAANNEEGVMADPTPPPALAPVQPVQSLDVDSLVERITAEVLKALEASLDKKIDPVLLKTQTCTSDIASLDTRISGAEQRISVQKDVTESHHAKLSEMELKLEAALEKIDDSENRGRRCNLSIVGLEEGSEGTNPVSFFKSWLPALVGESDNFKGGVVKIDRCHHALSRRPPAGQRPRAVIMKLHNFQDKTSRGGKALQAPSGCNRLSGRADGCEDAITSLFLILYMRSLLLDMAALAVNMTNRVSECGVRFVDDCSKVLGSKKVLSTSTKDSTSTENITAMTKPKQSGQCPICLKVLMDISKHIREVHRIRNQTERSILNGISFGRIYMQQGLCPVPGCGVFRRRLSTHLEGHGELSPGRRESFKQVARRDAALKRLSELRATNPQPPMASVLDLEDSLASECRHPSCIQREFRIREMESSDDEPKVALDPEDPKVALDPEEPVVTQDHTEEPTVALDPDKPAGTYFSDSGYCGRPLVATLGIKFRR</sequence>
<feature type="region of interest" description="Disordered" evidence="1">
    <location>
        <begin position="1"/>
        <end position="40"/>
    </location>
</feature>
<evidence type="ECO:0000256" key="1">
    <source>
        <dbReference type="SAM" id="MobiDB-lite"/>
    </source>
</evidence>
<keyword evidence="3" id="KW-1185">Reference proteome</keyword>
<dbReference type="Proteomes" id="UP001497482">
    <property type="component" value="Chromosome 3"/>
</dbReference>
<protein>
    <submittedName>
        <fullName evidence="2">Uncharacterized protein</fullName>
    </submittedName>
</protein>
<evidence type="ECO:0000313" key="2">
    <source>
        <dbReference type="EMBL" id="CAL1600789.1"/>
    </source>
</evidence>
<feature type="region of interest" description="Disordered" evidence="1">
    <location>
        <begin position="442"/>
        <end position="495"/>
    </location>
</feature>
<organism evidence="2 3">
    <name type="scientific">Knipowitschia caucasica</name>
    <name type="common">Caucasian dwarf goby</name>
    <name type="synonym">Pomatoschistus caucasicus</name>
    <dbReference type="NCBI Taxonomy" id="637954"/>
    <lineage>
        <taxon>Eukaryota</taxon>
        <taxon>Metazoa</taxon>
        <taxon>Chordata</taxon>
        <taxon>Craniata</taxon>
        <taxon>Vertebrata</taxon>
        <taxon>Euteleostomi</taxon>
        <taxon>Actinopterygii</taxon>
        <taxon>Neopterygii</taxon>
        <taxon>Teleostei</taxon>
        <taxon>Neoteleostei</taxon>
        <taxon>Acanthomorphata</taxon>
        <taxon>Gobiaria</taxon>
        <taxon>Gobiiformes</taxon>
        <taxon>Gobioidei</taxon>
        <taxon>Gobiidae</taxon>
        <taxon>Gobiinae</taxon>
        <taxon>Knipowitschia</taxon>
    </lineage>
</organism>
<dbReference type="PANTHER" id="PTHR11505">
    <property type="entry name" value="L1 TRANSPOSABLE ELEMENT-RELATED"/>
    <property type="match status" value="1"/>
</dbReference>